<keyword evidence="1" id="KW-0472">Membrane</keyword>
<evidence type="ECO:0000313" key="2">
    <source>
        <dbReference type="EMBL" id="MCE3363998.1"/>
    </source>
</evidence>
<organism evidence="2 3">
    <name type="scientific">Staphylococcus aureus</name>
    <dbReference type="NCBI Taxonomy" id="1280"/>
    <lineage>
        <taxon>Bacteria</taxon>
        <taxon>Bacillati</taxon>
        <taxon>Bacillota</taxon>
        <taxon>Bacilli</taxon>
        <taxon>Bacillales</taxon>
        <taxon>Staphylococcaceae</taxon>
        <taxon>Staphylococcus</taxon>
    </lineage>
</organism>
<sequence>KIIIPIIIVLLLIGGIAWGVYAFFANTSKNTYLKSEQQTAKMYKDYFNDRFENEVKFQEKMKDNSFLSSLELSADASDEIVKGLGIPKSVVNASKIKM</sequence>
<feature type="non-terminal residue" evidence="2">
    <location>
        <position position="1"/>
    </location>
</feature>
<protein>
    <submittedName>
        <fullName evidence="2">Uncharacterized protein</fullName>
    </submittedName>
</protein>
<feature type="transmembrane region" description="Helical" evidence="1">
    <location>
        <begin position="6"/>
        <end position="24"/>
    </location>
</feature>
<evidence type="ECO:0000313" key="3">
    <source>
        <dbReference type="Proteomes" id="UP001200271"/>
    </source>
</evidence>
<gene>
    <name evidence="2" type="ORF">LB359_17325</name>
</gene>
<dbReference type="EMBL" id="JAIUEN010000456">
    <property type="protein sequence ID" value="MCE3363998.1"/>
    <property type="molecule type" value="Genomic_DNA"/>
</dbReference>
<comment type="caution">
    <text evidence="2">The sequence shown here is derived from an EMBL/GenBank/DDBJ whole genome shotgun (WGS) entry which is preliminary data.</text>
</comment>
<reference evidence="2" key="2">
    <citation type="submission" date="2023-08" db="EMBL/GenBank/DDBJ databases">
        <authorList>
            <person name="Zhao H."/>
            <person name="Wang X."/>
        </authorList>
    </citation>
    <scope>NUCLEOTIDE SEQUENCE</scope>
    <source>
        <strain evidence="2">NC-4</strain>
    </source>
</reference>
<dbReference type="AlphaFoldDB" id="A0AAW4YCP7"/>
<name>A0AAW4YCP7_STAAU</name>
<reference evidence="2" key="1">
    <citation type="journal article" date="2021" name="Front Med (Lausanne)">
        <title>The Prevalence and Determinants of Fusidic Acid Resistance Among Methicillin-Resistant Staphylococcus aureus Clinical Isolates in China.</title>
        <authorList>
            <person name="Zhao H."/>
            <person name="Wang X."/>
            <person name="Wang B."/>
            <person name="Xu Y."/>
            <person name="Rao L."/>
            <person name="Wan B."/>
            <person name="Guo Y."/>
            <person name="Wu X."/>
            <person name="Yu J."/>
            <person name="Chen L."/>
            <person name="Li M."/>
            <person name="Yu F."/>
        </authorList>
    </citation>
    <scope>NUCLEOTIDE SEQUENCE</scope>
    <source>
        <strain evidence="2">NC-4</strain>
    </source>
</reference>
<keyword evidence="1" id="KW-1133">Transmembrane helix</keyword>
<keyword evidence="1" id="KW-0812">Transmembrane</keyword>
<proteinExistence type="predicted"/>
<dbReference type="Proteomes" id="UP001200271">
    <property type="component" value="Unassembled WGS sequence"/>
</dbReference>
<feature type="non-terminal residue" evidence="2">
    <location>
        <position position="98"/>
    </location>
</feature>
<accession>A0AAW4YCP7</accession>
<evidence type="ECO:0000256" key="1">
    <source>
        <dbReference type="SAM" id="Phobius"/>
    </source>
</evidence>